<evidence type="ECO:0000256" key="2">
    <source>
        <dbReference type="ARBA" id="ARBA00004735"/>
    </source>
</evidence>
<dbReference type="SUPFAM" id="SSF53850">
    <property type="entry name" value="Periplasmic binding protein-like II"/>
    <property type="match status" value="1"/>
</dbReference>
<dbReference type="OrthoDB" id="564646at2759"/>
<dbReference type="PRINTS" id="PR00151">
    <property type="entry name" value="PORPHBDMNASE"/>
</dbReference>
<dbReference type="Gene3D" id="3.40.190.10">
    <property type="entry name" value="Periplasmic binding protein-like II"/>
    <property type="match status" value="1"/>
</dbReference>
<dbReference type="InterPro" id="IPR000860">
    <property type="entry name" value="HemC"/>
</dbReference>
<name>A0A7R9Q464_9ACAR</name>
<dbReference type="GO" id="GO:0005737">
    <property type="term" value="C:cytoplasm"/>
    <property type="evidence" value="ECO:0007669"/>
    <property type="project" value="TreeGrafter"/>
</dbReference>
<gene>
    <name evidence="10" type="ORF">OSB1V03_LOCUS12231</name>
</gene>
<evidence type="ECO:0000256" key="6">
    <source>
        <dbReference type="ARBA" id="ARBA00023244"/>
    </source>
</evidence>
<sequence>REDPSDAIVLKSGLHLDKPLDILFDTKAGTIGTSSLRRIAQLKQLNPEIKIQDVRGNLNTRLAKLDDKNGDYSALILASAGLKRSDFNGRISHQLRDNWYYAVGQGALAIETRVGDTFTLDLLKPLIDLKTTYECLAERTFMQQLEGGCSVPIGVHTSWNNDNQSLLTLEGIVLSLDGRTKVQNKMTIDLNERLVNANIDDSSCPFNYTDIAINQMSDHIVVNKLRNSAILGYELAQSLTELGAKRILDAIKRQ</sequence>
<dbReference type="EMBL" id="CAJPIZ010010014">
    <property type="protein sequence ID" value="CAG2112252.1"/>
    <property type="molecule type" value="Genomic_DNA"/>
</dbReference>
<evidence type="ECO:0000259" key="8">
    <source>
        <dbReference type="Pfam" id="PF01379"/>
    </source>
</evidence>
<evidence type="ECO:0000256" key="5">
    <source>
        <dbReference type="ARBA" id="ARBA00022679"/>
    </source>
</evidence>
<dbReference type="PANTHER" id="PTHR11557:SF0">
    <property type="entry name" value="PORPHOBILINOGEN DEAMINASE"/>
    <property type="match status" value="1"/>
</dbReference>
<dbReference type="GO" id="GO:0004418">
    <property type="term" value="F:hydroxymethylbilane synthase activity"/>
    <property type="evidence" value="ECO:0007669"/>
    <property type="project" value="UniProtKB-EC"/>
</dbReference>
<dbReference type="FunFam" id="3.40.190.10:FF:000005">
    <property type="entry name" value="Porphobilinogen deaminase"/>
    <property type="match status" value="1"/>
</dbReference>
<accession>A0A7R9Q464</accession>
<organism evidence="10">
    <name type="scientific">Medioppia subpectinata</name>
    <dbReference type="NCBI Taxonomy" id="1979941"/>
    <lineage>
        <taxon>Eukaryota</taxon>
        <taxon>Metazoa</taxon>
        <taxon>Ecdysozoa</taxon>
        <taxon>Arthropoda</taxon>
        <taxon>Chelicerata</taxon>
        <taxon>Arachnida</taxon>
        <taxon>Acari</taxon>
        <taxon>Acariformes</taxon>
        <taxon>Sarcoptiformes</taxon>
        <taxon>Oribatida</taxon>
        <taxon>Brachypylina</taxon>
        <taxon>Oppioidea</taxon>
        <taxon>Oppiidae</taxon>
        <taxon>Medioppia</taxon>
    </lineage>
</organism>
<dbReference type="UniPathway" id="UPA00251">
    <property type="reaction ID" value="UER00319"/>
</dbReference>
<evidence type="ECO:0000313" key="10">
    <source>
        <dbReference type="EMBL" id="CAD7631822.1"/>
    </source>
</evidence>
<feature type="non-terminal residue" evidence="10">
    <location>
        <position position="1"/>
    </location>
</feature>
<keyword evidence="11" id="KW-1185">Reference proteome</keyword>
<dbReference type="SUPFAM" id="SSF54782">
    <property type="entry name" value="Porphobilinogen deaminase (hydroxymethylbilane synthase), C-terminal domain"/>
    <property type="match status" value="1"/>
</dbReference>
<dbReference type="PANTHER" id="PTHR11557">
    <property type="entry name" value="PORPHOBILINOGEN DEAMINASE"/>
    <property type="match status" value="1"/>
</dbReference>
<dbReference type="Pfam" id="PF01379">
    <property type="entry name" value="Porphobil_deam"/>
    <property type="match status" value="1"/>
</dbReference>
<dbReference type="Proteomes" id="UP000759131">
    <property type="component" value="Unassembled WGS sequence"/>
</dbReference>
<evidence type="ECO:0000256" key="4">
    <source>
        <dbReference type="ARBA" id="ARBA00012655"/>
    </source>
</evidence>
<dbReference type="InterPro" id="IPR022418">
    <property type="entry name" value="Porphobilinogen_deaminase_C"/>
</dbReference>
<feature type="domain" description="Porphobilinogen deaminase C-terminal" evidence="9">
    <location>
        <begin position="133"/>
        <end position="188"/>
    </location>
</feature>
<comment type="cofactor">
    <cofactor evidence="1">
        <name>dipyrromethane</name>
        <dbReference type="ChEBI" id="CHEBI:60342"/>
    </cofactor>
</comment>
<evidence type="ECO:0000313" key="11">
    <source>
        <dbReference type="Proteomes" id="UP000759131"/>
    </source>
</evidence>
<evidence type="ECO:0000256" key="1">
    <source>
        <dbReference type="ARBA" id="ARBA00001916"/>
    </source>
</evidence>
<dbReference type="PIRSF" id="PIRSF001438">
    <property type="entry name" value="4pyrrol_synth_OHMeBilane_synth"/>
    <property type="match status" value="1"/>
</dbReference>
<keyword evidence="6" id="KW-0627">Porphyrin biosynthesis</keyword>
<keyword evidence="5" id="KW-0808">Transferase</keyword>
<dbReference type="GO" id="GO:0006782">
    <property type="term" value="P:protoporphyrinogen IX biosynthetic process"/>
    <property type="evidence" value="ECO:0007669"/>
    <property type="project" value="UniProtKB-UniPathway"/>
</dbReference>
<proteinExistence type="inferred from homology"/>
<evidence type="ECO:0000256" key="3">
    <source>
        <dbReference type="ARBA" id="ARBA00005638"/>
    </source>
</evidence>
<dbReference type="Pfam" id="PF03900">
    <property type="entry name" value="Porphobil_deamC"/>
    <property type="match status" value="1"/>
</dbReference>
<dbReference type="InterPro" id="IPR036803">
    <property type="entry name" value="Porphobilinogen_deaminase_C_sf"/>
</dbReference>
<dbReference type="EC" id="2.5.1.61" evidence="4"/>
<dbReference type="InterPro" id="IPR022419">
    <property type="entry name" value="Porphobilin_deaminase_cofac_BS"/>
</dbReference>
<protein>
    <recommendedName>
        <fullName evidence="4">hydroxymethylbilane synthase</fullName>
        <ecNumber evidence="4">2.5.1.61</ecNumber>
    </recommendedName>
    <alternativeName>
        <fullName evidence="7">Hydroxymethylbilane synthase</fullName>
    </alternativeName>
</protein>
<dbReference type="PROSITE" id="PS00533">
    <property type="entry name" value="PORPHOBILINOGEN_DEAM"/>
    <property type="match status" value="1"/>
</dbReference>
<dbReference type="EMBL" id="OC864589">
    <property type="protein sequence ID" value="CAD7631822.1"/>
    <property type="molecule type" value="Genomic_DNA"/>
</dbReference>
<evidence type="ECO:0000256" key="7">
    <source>
        <dbReference type="ARBA" id="ARBA00033064"/>
    </source>
</evidence>
<comment type="similarity">
    <text evidence="3">Belongs to the HMBS family.</text>
</comment>
<evidence type="ECO:0000259" key="9">
    <source>
        <dbReference type="Pfam" id="PF03900"/>
    </source>
</evidence>
<reference evidence="10" key="1">
    <citation type="submission" date="2020-11" db="EMBL/GenBank/DDBJ databases">
        <authorList>
            <person name="Tran Van P."/>
        </authorList>
    </citation>
    <scope>NUCLEOTIDE SEQUENCE</scope>
</reference>
<comment type="pathway">
    <text evidence="2">Porphyrin-containing compound metabolism; protoporphyrin-IX biosynthesis; coproporphyrinogen-III from 5-aminolevulinate: step 2/4.</text>
</comment>
<dbReference type="InterPro" id="IPR022417">
    <property type="entry name" value="Porphobilin_deaminase_N"/>
</dbReference>
<dbReference type="AlphaFoldDB" id="A0A7R9Q464"/>
<feature type="domain" description="Porphobilinogen deaminase N-terminal" evidence="8">
    <location>
        <begin position="1"/>
        <end position="118"/>
    </location>
</feature>
<dbReference type="Gene3D" id="3.30.160.40">
    <property type="entry name" value="Porphobilinogen deaminase, C-terminal domain"/>
    <property type="match status" value="1"/>
</dbReference>